<protein>
    <submittedName>
        <fullName evidence="2">Uncharacterized protein</fullName>
    </submittedName>
</protein>
<dbReference type="AlphaFoldDB" id="K0T828"/>
<proteinExistence type="predicted"/>
<dbReference type="Proteomes" id="UP000266841">
    <property type="component" value="Unassembled WGS sequence"/>
</dbReference>
<evidence type="ECO:0000313" key="2">
    <source>
        <dbReference type="EMBL" id="EJK66612.1"/>
    </source>
</evidence>
<comment type="caution">
    <text evidence="2">The sequence shown here is derived from an EMBL/GenBank/DDBJ whole genome shotgun (WGS) entry which is preliminary data.</text>
</comment>
<keyword evidence="3" id="KW-1185">Reference proteome</keyword>
<reference evidence="2 3" key="1">
    <citation type="journal article" date="2012" name="Genome Biol.">
        <title>Genome and low-iron response of an oceanic diatom adapted to chronic iron limitation.</title>
        <authorList>
            <person name="Lommer M."/>
            <person name="Specht M."/>
            <person name="Roy A.S."/>
            <person name="Kraemer L."/>
            <person name="Andreson R."/>
            <person name="Gutowska M.A."/>
            <person name="Wolf J."/>
            <person name="Bergner S.V."/>
            <person name="Schilhabel M.B."/>
            <person name="Klostermeier U.C."/>
            <person name="Beiko R.G."/>
            <person name="Rosenstiel P."/>
            <person name="Hippler M."/>
            <person name="Laroche J."/>
        </authorList>
    </citation>
    <scope>NUCLEOTIDE SEQUENCE [LARGE SCALE GENOMIC DNA]</scope>
    <source>
        <strain evidence="2 3">CCMP1005</strain>
    </source>
</reference>
<evidence type="ECO:0000313" key="3">
    <source>
        <dbReference type="Proteomes" id="UP000266841"/>
    </source>
</evidence>
<gene>
    <name evidence="2" type="ORF">THAOC_12456</name>
</gene>
<feature type="region of interest" description="Disordered" evidence="1">
    <location>
        <begin position="105"/>
        <end position="129"/>
    </location>
</feature>
<evidence type="ECO:0000256" key="1">
    <source>
        <dbReference type="SAM" id="MobiDB-lite"/>
    </source>
</evidence>
<feature type="compositionally biased region" description="Polar residues" evidence="1">
    <location>
        <begin position="276"/>
        <end position="288"/>
    </location>
</feature>
<feature type="compositionally biased region" description="Low complexity" evidence="1">
    <location>
        <begin position="263"/>
        <end position="275"/>
    </location>
</feature>
<organism evidence="2 3">
    <name type="scientific">Thalassiosira oceanica</name>
    <name type="common">Marine diatom</name>
    <dbReference type="NCBI Taxonomy" id="159749"/>
    <lineage>
        <taxon>Eukaryota</taxon>
        <taxon>Sar</taxon>
        <taxon>Stramenopiles</taxon>
        <taxon>Ochrophyta</taxon>
        <taxon>Bacillariophyta</taxon>
        <taxon>Coscinodiscophyceae</taxon>
        <taxon>Thalassiosirophycidae</taxon>
        <taxon>Thalassiosirales</taxon>
        <taxon>Thalassiosiraceae</taxon>
        <taxon>Thalassiosira</taxon>
    </lineage>
</organism>
<sequence length="697" mass="77376">MSSDEMVCDADPAKQVVELSADLAKRRRDLIDDAVESAKLHLPPSNEKPTAVLVEVVVQATATNALRFESALVRLVKVEDDGRLRVSLIDSNHFAVVRSEFDASPVSADSDKSRRSSRSRSRQKSNSADGSFLVDQREVVDVHICPRDVDNDTFQKETLALYTVTPNSGQMSHKCDFDTIQFVYELGERDLEQIQLVPYSAQKINCVWESTESIYIYRCSWPGWTNPGDQTWEVLADGFNFNLGNLDFLIKLLRKAHAVSDMGSDSATATSGSTSNDVAPTSNSSSSDEMVCDADPANQVVELSADLAKRRRDLIDDAGNDVALPSESISTCTDAGAQLGQEGSAMPLSEGDCDQSNKKRKADGHLSFVGLGLTGKDVHPWPNLTETHTGKSNRALVREILQSIALARNKSDEPLHTPDSDVSLVSTYMCVCHLSHALTSPICVQQNLEIPYGSGSRSARFYMEYEEEDARVRSGSSDLSISVLNHFIVRGVPRSGSHWANVGGMFALRMLVVLESQKAGVPLEKDAILHYFKKAFPTTVGKLEFYRIMVSLDPLFPGRYFPWWWIFHPEEYSKTPHERCSESRATRTTTPILPPYSANEATFFSDSVGSVHGGFRSSYTFREKFPNTERLEWYSPTFRTKIEAAIWSKIARTQFVLLIGAMSTPLVGKSGIMGFLNECSIYALRVVIRKYGSYLED</sequence>
<feature type="region of interest" description="Disordered" evidence="1">
    <location>
        <begin position="263"/>
        <end position="292"/>
    </location>
</feature>
<name>K0T828_THAOC</name>
<accession>K0T828</accession>
<dbReference type="EMBL" id="AGNL01014636">
    <property type="protein sequence ID" value="EJK66612.1"/>
    <property type="molecule type" value="Genomic_DNA"/>
</dbReference>